<dbReference type="EMBL" id="PYVU01000041">
    <property type="protein sequence ID" value="PTB96660.1"/>
    <property type="molecule type" value="Genomic_DNA"/>
</dbReference>
<dbReference type="PANTHER" id="PTHR46401:SF2">
    <property type="entry name" value="GLYCOSYLTRANSFERASE WBBK-RELATED"/>
    <property type="match status" value="1"/>
</dbReference>
<evidence type="ECO:0008006" key="6">
    <source>
        <dbReference type="Google" id="ProtNLM"/>
    </source>
</evidence>
<dbReference type="GO" id="GO:0009103">
    <property type="term" value="P:lipopolysaccharide biosynthetic process"/>
    <property type="evidence" value="ECO:0007669"/>
    <property type="project" value="TreeGrafter"/>
</dbReference>
<dbReference type="Gene3D" id="3.40.50.2000">
    <property type="entry name" value="Glycogen Phosphorylase B"/>
    <property type="match status" value="2"/>
</dbReference>
<reference evidence="4 5" key="1">
    <citation type="submission" date="2018-03" db="EMBL/GenBank/DDBJ databases">
        <title>Cross-interface Injection: A General Nanoliter Liquid Handling Method Applied to Single Cells Genome Amplification Automated Nanoliter Liquid Handling Applied to Single Cell Multiple Displacement Amplification.</title>
        <authorList>
            <person name="Yun J."/>
            <person name="Xu P."/>
            <person name="Xu J."/>
            <person name="Dai X."/>
            <person name="Wang Y."/>
            <person name="Zheng X."/>
            <person name="Cao C."/>
            <person name="Yi Q."/>
            <person name="Zhu Y."/>
            <person name="Wang L."/>
            <person name="Dong Z."/>
            <person name="Huang Y."/>
            <person name="Huang L."/>
            <person name="Du W."/>
        </authorList>
    </citation>
    <scope>NUCLEOTIDE SEQUENCE [LARGE SCALE GENOMIC DNA]</scope>
    <source>
        <strain evidence="4 5">Z-D1-2</strain>
    </source>
</reference>
<feature type="domain" description="Glycosyltransferase subfamily 4-like N-terminal" evidence="3">
    <location>
        <begin position="4"/>
        <end position="155"/>
    </location>
</feature>
<gene>
    <name evidence="4" type="ORF">C9994_06385</name>
</gene>
<evidence type="ECO:0000259" key="3">
    <source>
        <dbReference type="Pfam" id="PF13477"/>
    </source>
</evidence>
<dbReference type="InterPro" id="IPR028098">
    <property type="entry name" value="Glyco_trans_4-like_N"/>
</dbReference>
<name>A0A2T4DS77_9BACT</name>
<evidence type="ECO:0000313" key="4">
    <source>
        <dbReference type="EMBL" id="PTB96660.1"/>
    </source>
</evidence>
<dbReference type="CDD" id="cd03801">
    <property type="entry name" value="GT4_PimA-like"/>
    <property type="match status" value="1"/>
</dbReference>
<proteinExistence type="predicted"/>
<comment type="caution">
    <text evidence="4">The sequence shown here is derived from an EMBL/GenBank/DDBJ whole genome shotgun (WGS) entry which is preliminary data.</text>
</comment>
<dbReference type="Proteomes" id="UP000240608">
    <property type="component" value="Unassembled WGS sequence"/>
</dbReference>
<dbReference type="InterPro" id="IPR001296">
    <property type="entry name" value="Glyco_trans_1"/>
</dbReference>
<dbReference type="Pfam" id="PF13477">
    <property type="entry name" value="Glyco_trans_4_2"/>
    <property type="match status" value="1"/>
</dbReference>
<sequence>MPNILYLADIHPKSHNLKWIDYFSELPGYQVFVLPLKNQLNRSNLEYLSKSVTVLGALRPYSLWKIWNVFSDLNFIKTLTKRHKIDIIHVMYAEPNANWALWKCIIKTPFVLTTRGTDILKSINRFSESRNITGKLAFLLYKKAFKKFDKITSTSQSQITLLRNWCPEVKIIKIRTGVNIDKIKTFLDENNNRTSSKVINKNYILFPRSIYPLYNHEFSLEALKYLHQEIKDNYKFIFLGSDTKDRDYYNKLITISQKLNLAVEFLPTQNGKNYLKLLNNASVVVMNPKSDGSPVSAMEAMYLEKPLILPPLNYDSDIFDENVLRFKKWDPKILAQLISDVVTSKVPHLNKMLSISKENILREADFKKGVIKIDEIYKSLAL</sequence>
<dbReference type="PANTHER" id="PTHR46401">
    <property type="entry name" value="GLYCOSYLTRANSFERASE WBBK-RELATED"/>
    <property type="match status" value="1"/>
</dbReference>
<feature type="domain" description="Glycosyl transferase family 1" evidence="2">
    <location>
        <begin position="196"/>
        <end position="347"/>
    </location>
</feature>
<dbReference type="SUPFAM" id="SSF53756">
    <property type="entry name" value="UDP-Glycosyltransferase/glycogen phosphorylase"/>
    <property type="match status" value="1"/>
</dbReference>
<dbReference type="GO" id="GO:0016757">
    <property type="term" value="F:glycosyltransferase activity"/>
    <property type="evidence" value="ECO:0007669"/>
    <property type="project" value="InterPro"/>
</dbReference>
<organism evidence="4 5">
    <name type="scientific">Marivirga lumbricoides</name>
    <dbReference type="NCBI Taxonomy" id="1046115"/>
    <lineage>
        <taxon>Bacteria</taxon>
        <taxon>Pseudomonadati</taxon>
        <taxon>Bacteroidota</taxon>
        <taxon>Cytophagia</taxon>
        <taxon>Cytophagales</taxon>
        <taxon>Marivirgaceae</taxon>
        <taxon>Marivirga</taxon>
    </lineage>
</organism>
<evidence type="ECO:0000259" key="2">
    <source>
        <dbReference type="Pfam" id="PF00534"/>
    </source>
</evidence>
<protein>
    <recommendedName>
        <fullName evidence="6">Glycosyl transferase family 1 domain-containing protein</fullName>
    </recommendedName>
</protein>
<dbReference type="AlphaFoldDB" id="A0A2T4DS77"/>
<keyword evidence="1" id="KW-0808">Transferase</keyword>
<evidence type="ECO:0000256" key="1">
    <source>
        <dbReference type="ARBA" id="ARBA00022679"/>
    </source>
</evidence>
<accession>A0A2T4DS77</accession>
<evidence type="ECO:0000313" key="5">
    <source>
        <dbReference type="Proteomes" id="UP000240608"/>
    </source>
</evidence>
<dbReference type="Pfam" id="PF00534">
    <property type="entry name" value="Glycos_transf_1"/>
    <property type="match status" value="1"/>
</dbReference>